<proteinExistence type="predicted"/>
<dbReference type="Proteomes" id="UP001348817">
    <property type="component" value="Chromosome"/>
</dbReference>
<evidence type="ECO:0000313" key="2">
    <source>
        <dbReference type="Proteomes" id="UP001348817"/>
    </source>
</evidence>
<organism evidence="1 2">
    <name type="scientific">Fulvitalea axinellae</name>
    <dbReference type="NCBI Taxonomy" id="1182444"/>
    <lineage>
        <taxon>Bacteria</taxon>
        <taxon>Pseudomonadati</taxon>
        <taxon>Bacteroidota</taxon>
        <taxon>Cytophagia</taxon>
        <taxon>Cytophagales</taxon>
        <taxon>Persicobacteraceae</taxon>
        <taxon>Fulvitalea</taxon>
    </lineage>
</organism>
<accession>A0AAU9D8D3</accession>
<dbReference type="KEGG" id="fax:FUAX_32510"/>
<gene>
    <name evidence="1" type="ORF">FUAX_32510</name>
</gene>
<name>A0AAU9D8D3_9BACT</name>
<dbReference type="RefSeq" id="WP_338392353.1">
    <property type="nucleotide sequence ID" value="NZ_AP025314.1"/>
</dbReference>
<keyword evidence="2" id="KW-1185">Reference proteome</keyword>
<dbReference type="AlphaFoldDB" id="A0AAU9D8D3"/>
<evidence type="ECO:0000313" key="1">
    <source>
        <dbReference type="EMBL" id="BDD10819.1"/>
    </source>
</evidence>
<protein>
    <recommendedName>
        <fullName evidence="3">Mut7-C RNAse domain-containing protein</fullName>
    </recommendedName>
</protein>
<evidence type="ECO:0008006" key="3">
    <source>
        <dbReference type="Google" id="ProtNLM"/>
    </source>
</evidence>
<dbReference type="EMBL" id="AP025314">
    <property type="protein sequence ID" value="BDD10819.1"/>
    <property type="molecule type" value="Genomic_DNA"/>
</dbReference>
<sequence length="150" mass="17673">MSVTDPDIKKITLDGQELFCPTSKQWVQILNEGKFYNHNVFQTDLLRYKIERNAQYPELKSCLSVYNGRMLFIELLKIESDLIRVFVESVICETCKNKALISATPGVSDLYIGLSNPKQAREKGYKHKNQRCKYCNNVYERRYTVWQKYE</sequence>
<reference evidence="1 2" key="1">
    <citation type="submission" date="2021-12" db="EMBL/GenBank/DDBJ databases">
        <title>Genome sequencing of bacteria with rrn-lacking chromosome and rrn-plasmid.</title>
        <authorList>
            <person name="Anda M."/>
            <person name="Iwasaki W."/>
        </authorList>
    </citation>
    <scope>NUCLEOTIDE SEQUENCE [LARGE SCALE GENOMIC DNA]</scope>
    <source>
        <strain evidence="1 2">DSM 100852</strain>
    </source>
</reference>